<evidence type="ECO:0000313" key="2">
    <source>
        <dbReference type="EMBL" id="UUI72384.1"/>
    </source>
</evidence>
<dbReference type="RefSeq" id="WP_227577945.1">
    <property type="nucleotide sequence ID" value="NZ_CP101987.1"/>
</dbReference>
<dbReference type="EMBL" id="CP101987">
    <property type="protein sequence ID" value="UUI72384.1"/>
    <property type="molecule type" value="Genomic_DNA"/>
</dbReference>
<evidence type="ECO:0000256" key="1">
    <source>
        <dbReference type="SAM" id="MobiDB-lite"/>
    </source>
</evidence>
<name>A0ABY5KRL1_9CELL</name>
<reference evidence="2 3" key="1">
    <citation type="submission" date="2022-07" db="EMBL/GenBank/DDBJ databases">
        <title>Novel species in genus cellulomonas.</title>
        <authorList>
            <person name="Ye L."/>
        </authorList>
    </citation>
    <scope>NUCLEOTIDE SEQUENCE [LARGE SCALE GENOMIC DNA]</scope>
    <source>
        <strain evidence="3">zg-B89</strain>
    </source>
</reference>
<dbReference type="Proteomes" id="UP001316384">
    <property type="component" value="Chromosome"/>
</dbReference>
<evidence type="ECO:0000313" key="3">
    <source>
        <dbReference type="Proteomes" id="UP001316384"/>
    </source>
</evidence>
<sequence length="113" mass="12619">MTSSLWRALLYRFFAWLTSARMRVATTSAAMPLASSSSAVAARRSRRWRARRRGRRRRAPRPAGDVVLHVTSHLLTALVRAARWDPVSHPGLGHDPLPRSLAHTAVRLAAHPL</sequence>
<protein>
    <recommendedName>
        <fullName evidence="4">Secreted protein</fullName>
    </recommendedName>
</protein>
<organism evidence="2 3">
    <name type="scientific">Cellulomonas xiejunii</name>
    <dbReference type="NCBI Taxonomy" id="2968083"/>
    <lineage>
        <taxon>Bacteria</taxon>
        <taxon>Bacillati</taxon>
        <taxon>Actinomycetota</taxon>
        <taxon>Actinomycetes</taxon>
        <taxon>Micrococcales</taxon>
        <taxon>Cellulomonadaceae</taxon>
        <taxon>Cellulomonas</taxon>
    </lineage>
</organism>
<accession>A0ABY5KRL1</accession>
<keyword evidence="3" id="KW-1185">Reference proteome</keyword>
<gene>
    <name evidence="2" type="ORF">NP048_02630</name>
</gene>
<feature type="compositionally biased region" description="Basic residues" evidence="1">
    <location>
        <begin position="44"/>
        <end position="60"/>
    </location>
</feature>
<proteinExistence type="predicted"/>
<feature type="region of interest" description="Disordered" evidence="1">
    <location>
        <begin position="44"/>
        <end position="63"/>
    </location>
</feature>
<evidence type="ECO:0008006" key="4">
    <source>
        <dbReference type="Google" id="ProtNLM"/>
    </source>
</evidence>